<gene>
    <name evidence="1" type="ORF">Tco_1080307</name>
</gene>
<organism evidence="1 2">
    <name type="scientific">Tanacetum coccineum</name>
    <dbReference type="NCBI Taxonomy" id="301880"/>
    <lineage>
        <taxon>Eukaryota</taxon>
        <taxon>Viridiplantae</taxon>
        <taxon>Streptophyta</taxon>
        <taxon>Embryophyta</taxon>
        <taxon>Tracheophyta</taxon>
        <taxon>Spermatophyta</taxon>
        <taxon>Magnoliopsida</taxon>
        <taxon>eudicotyledons</taxon>
        <taxon>Gunneridae</taxon>
        <taxon>Pentapetalae</taxon>
        <taxon>asterids</taxon>
        <taxon>campanulids</taxon>
        <taxon>Asterales</taxon>
        <taxon>Asteraceae</taxon>
        <taxon>Asteroideae</taxon>
        <taxon>Anthemideae</taxon>
        <taxon>Anthemidinae</taxon>
        <taxon>Tanacetum</taxon>
    </lineage>
</organism>
<comment type="caution">
    <text evidence="1">The sequence shown here is derived from an EMBL/GenBank/DDBJ whole genome shotgun (WGS) entry which is preliminary data.</text>
</comment>
<sequence length="111" mass="12859">MLVTIKLFVVSIVKQCFKKRIVSLFKPILRTLKRKDADEGMEAIKATLEHVDGMSTEYKKVLEAGKANLKLKYWKLRKISVIEAEKKDLAKNLELPDEDLKARPNAKEEFR</sequence>
<keyword evidence="2" id="KW-1185">Reference proteome</keyword>
<reference evidence="1" key="1">
    <citation type="journal article" date="2022" name="Int. J. Mol. Sci.">
        <title>Draft Genome of Tanacetum Coccineum: Genomic Comparison of Closely Related Tanacetum-Family Plants.</title>
        <authorList>
            <person name="Yamashiro T."/>
            <person name="Shiraishi A."/>
            <person name="Nakayama K."/>
            <person name="Satake H."/>
        </authorList>
    </citation>
    <scope>NUCLEOTIDE SEQUENCE</scope>
</reference>
<proteinExistence type="predicted"/>
<evidence type="ECO:0000313" key="1">
    <source>
        <dbReference type="EMBL" id="GJT91462.1"/>
    </source>
</evidence>
<reference evidence="1" key="2">
    <citation type="submission" date="2022-01" db="EMBL/GenBank/DDBJ databases">
        <authorList>
            <person name="Yamashiro T."/>
            <person name="Shiraishi A."/>
            <person name="Satake H."/>
            <person name="Nakayama K."/>
        </authorList>
    </citation>
    <scope>NUCLEOTIDE SEQUENCE</scope>
</reference>
<accession>A0ABQ5HW43</accession>
<name>A0ABQ5HW43_9ASTR</name>
<dbReference type="Proteomes" id="UP001151760">
    <property type="component" value="Unassembled WGS sequence"/>
</dbReference>
<dbReference type="EMBL" id="BQNB010020021">
    <property type="protein sequence ID" value="GJT91462.1"/>
    <property type="molecule type" value="Genomic_DNA"/>
</dbReference>
<evidence type="ECO:0000313" key="2">
    <source>
        <dbReference type="Proteomes" id="UP001151760"/>
    </source>
</evidence>
<protein>
    <submittedName>
        <fullName evidence="1">Uncharacterized protein</fullName>
    </submittedName>
</protein>